<dbReference type="Pfam" id="PF01927">
    <property type="entry name" value="Mut7-C"/>
    <property type="match status" value="1"/>
</dbReference>
<dbReference type="OrthoDB" id="18193at2759"/>
<dbReference type="AlphaFoldDB" id="A0A8J5CRR2"/>
<comment type="caution">
    <text evidence="3">The sequence shown here is derived from an EMBL/GenBank/DDBJ whole genome shotgun (WGS) entry which is preliminary data.</text>
</comment>
<evidence type="ECO:0000313" key="3">
    <source>
        <dbReference type="EMBL" id="KAG0718396.1"/>
    </source>
</evidence>
<dbReference type="GO" id="GO:0006139">
    <property type="term" value="P:nucleobase-containing compound metabolic process"/>
    <property type="evidence" value="ECO:0007669"/>
    <property type="project" value="InterPro"/>
</dbReference>
<keyword evidence="3" id="KW-0269">Exonuclease</keyword>
<dbReference type="GO" id="GO:0008408">
    <property type="term" value="F:3'-5' exonuclease activity"/>
    <property type="evidence" value="ECO:0007669"/>
    <property type="project" value="InterPro"/>
</dbReference>
<dbReference type="InterPro" id="IPR036397">
    <property type="entry name" value="RNaseH_sf"/>
</dbReference>
<name>A0A8J5CRR2_CHIOP</name>
<keyword evidence="4" id="KW-1185">Reference proteome</keyword>
<organism evidence="3 4">
    <name type="scientific">Chionoecetes opilio</name>
    <name type="common">Atlantic snow crab</name>
    <name type="synonym">Cancer opilio</name>
    <dbReference type="NCBI Taxonomy" id="41210"/>
    <lineage>
        <taxon>Eukaryota</taxon>
        <taxon>Metazoa</taxon>
        <taxon>Ecdysozoa</taxon>
        <taxon>Arthropoda</taxon>
        <taxon>Crustacea</taxon>
        <taxon>Multicrustacea</taxon>
        <taxon>Malacostraca</taxon>
        <taxon>Eumalacostraca</taxon>
        <taxon>Eucarida</taxon>
        <taxon>Decapoda</taxon>
        <taxon>Pleocyemata</taxon>
        <taxon>Brachyura</taxon>
        <taxon>Eubrachyura</taxon>
        <taxon>Majoidea</taxon>
        <taxon>Majidae</taxon>
        <taxon>Chionoecetes</taxon>
    </lineage>
</organism>
<dbReference type="EMBL" id="JACEEZ010016126">
    <property type="protein sequence ID" value="KAG0718396.1"/>
    <property type="molecule type" value="Genomic_DNA"/>
</dbReference>
<dbReference type="PANTHER" id="PTHR47765:SF2">
    <property type="entry name" value="EXONUCLEASE MUT-7 HOMOLOG"/>
    <property type="match status" value="1"/>
</dbReference>
<accession>A0A8J5CRR2</accession>
<dbReference type="SMART" id="SM00474">
    <property type="entry name" value="35EXOc"/>
    <property type="match status" value="1"/>
</dbReference>
<dbReference type="SUPFAM" id="SSF53098">
    <property type="entry name" value="Ribonuclease H-like"/>
    <property type="match status" value="1"/>
</dbReference>
<feature type="domain" description="3'-5' exonuclease" evidence="2">
    <location>
        <begin position="363"/>
        <end position="555"/>
    </location>
</feature>
<feature type="region of interest" description="Disordered" evidence="1">
    <location>
        <begin position="570"/>
        <end position="596"/>
    </location>
</feature>
<dbReference type="Pfam" id="PF01612">
    <property type="entry name" value="DNA_pol_A_exo1"/>
    <property type="match status" value="1"/>
</dbReference>
<dbReference type="InterPro" id="IPR052408">
    <property type="entry name" value="Exonuclease_MUT-7-like"/>
</dbReference>
<evidence type="ECO:0000259" key="2">
    <source>
        <dbReference type="SMART" id="SM00474"/>
    </source>
</evidence>
<proteinExistence type="predicted"/>
<dbReference type="PANTHER" id="PTHR47765">
    <property type="entry name" value="3'-5' EXONUCLEASE DOMAIN-CONTAINING PROTEIN"/>
    <property type="match status" value="1"/>
</dbReference>
<evidence type="ECO:0000313" key="4">
    <source>
        <dbReference type="Proteomes" id="UP000770661"/>
    </source>
</evidence>
<dbReference type="GO" id="GO:0003676">
    <property type="term" value="F:nucleic acid binding"/>
    <property type="evidence" value="ECO:0007669"/>
    <property type="project" value="InterPro"/>
</dbReference>
<keyword evidence="3" id="KW-0378">Hydrolase</keyword>
<dbReference type="InterPro" id="IPR002562">
    <property type="entry name" value="3'-5'_exonuclease_dom"/>
</dbReference>
<feature type="compositionally biased region" description="Basic and acidic residues" evidence="1">
    <location>
        <begin position="570"/>
        <end position="591"/>
    </location>
</feature>
<dbReference type="InterPro" id="IPR012337">
    <property type="entry name" value="RNaseH-like_sf"/>
</dbReference>
<sequence length="786" mass="88876">MENCRATSDQDYTSFSTTLHSLFWEIKKDDFKKHVQGYLGQCSDPYRMAVVCIRRCPGLFSSKNNNFPAVILVELEKYTAEGNNKEKFSRCLTEDLQVEAYKIAVSQKNTGVTRLFVRCFQLTHIRDSLTPHLRTELKSDLKKVCLLATLLGVQSHFSISELVLPLFMANHLADADEFLVSSPAHQKELVVLLDDLLGEEARSSDSHQPQPKNMKNMRDPKVISDTIGKLLKRFDLNSSLCSHFTKYKALGGLRFMFYKYYHAKDMPMSAFYSLIDDTIKEHPDIAADLLKLFVRYSDFEGAIYFVAKQDFKDSDIPDIIKEHMALFPELLEMSKSFVVEGQEDSYVEETSGCYSLTVSDADIILVDNTAEFEKCARHLKASPLLGVDAEWKPTFGAGLGEQAAVLQFATSTKIYLLDLVVLQPLLQGNHWRSVGELFANPKILKLGYGINNDFKVLRNLHEEMKKSISCAKNVTDLDTTKGILIDRYPNMFSYSEEKHKGLSDLVYRCFGQPLDKREGFSNWAARPLNKSQIRYAAGDVRCLIDIYNYLNLRAKELGLADWINLEQKEPSGEKKRSVPATKGEHSKDAPRWQRNKQPVKASDFLVICDNMLQGLAKKLRSCGVDAAALDAEESWDRCYRYHEREGRTVLTRGNNYHRLRKHIPEAFVYSVESEAAQEQLEEVIRAFNVKVTSKDVFARCSKCNSKMYIEVPSSVISALQSGVCSSSEAGGGWVQCKGGRVNVLSGRTCSGCRECKKEHLWWQDHLIDALHSAGEMLGSSAMGHVT</sequence>
<reference evidence="3" key="1">
    <citation type="submission" date="2020-07" db="EMBL/GenBank/DDBJ databases">
        <title>The High-quality genome of the commercially important snow crab, Chionoecetes opilio.</title>
        <authorList>
            <person name="Jeong J.-H."/>
            <person name="Ryu S."/>
        </authorList>
    </citation>
    <scope>NUCLEOTIDE SEQUENCE</scope>
    <source>
        <strain evidence="3">MADBK_172401_WGS</strain>
        <tissue evidence="3">Digestive gland</tissue>
    </source>
</reference>
<dbReference type="InterPro" id="IPR002782">
    <property type="entry name" value="Mut7-C_RNAse_dom"/>
</dbReference>
<gene>
    <name evidence="3" type="primary">EXD3</name>
    <name evidence="3" type="ORF">GWK47_007716</name>
</gene>
<dbReference type="Proteomes" id="UP000770661">
    <property type="component" value="Unassembled WGS sequence"/>
</dbReference>
<evidence type="ECO:0000256" key="1">
    <source>
        <dbReference type="SAM" id="MobiDB-lite"/>
    </source>
</evidence>
<dbReference type="Gene3D" id="3.30.420.10">
    <property type="entry name" value="Ribonuclease H-like superfamily/Ribonuclease H"/>
    <property type="match status" value="1"/>
</dbReference>
<protein>
    <submittedName>
        <fullName evidence="3">Exonuclease mut-7</fullName>
    </submittedName>
</protein>
<keyword evidence="3" id="KW-0540">Nuclease</keyword>